<dbReference type="PANTHER" id="PTHR44688:SF16">
    <property type="entry name" value="DNA-BINDING TRANSCRIPTIONAL ACTIVATOR DEVR_DOSR"/>
    <property type="match status" value="1"/>
</dbReference>
<dbReference type="InterPro" id="IPR036388">
    <property type="entry name" value="WH-like_DNA-bd_sf"/>
</dbReference>
<organism evidence="6 7">
    <name type="scientific">Yersinia intermedia</name>
    <dbReference type="NCBI Taxonomy" id="631"/>
    <lineage>
        <taxon>Bacteria</taxon>
        <taxon>Pseudomonadati</taxon>
        <taxon>Pseudomonadota</taxon>
        <taxon>Gammaproteobacteria</taxon>
        <taxon>Enterobacterales</taxon>
        <taxon>Yersiniaceae</taxon>
        <taxon>Yersinia</taxon>
    </lineage>
</organism>
<dbReference type="Gene3D" id="1.10.10.10">
    <property type="entry name" value="Winged helix-like DNA-binding domain superfamily/Winged helix DNA-binding domain"/>
    <property type="match status" value="1"/>
</dbReference>
<protein>
    <submittedName>
        <fullName evidence="6">Nitrate/nitrite response regulator protein</fullName>
    </submittedName>
</protein>
<gene>
    <name evidence="6" type="primary">narL_1</name>
    <name evidence="6" type="ORF">ERS008476_02273</name>
</gene>
<dbReference type="SUPFAM" id="SSF46894">
    <property type="entry name" value="C-terminal effector domain of the bipartite response regulators"/>
    <property type="match status" value="1"/>
</dbReference>
<dbReference type="RefSeq" id="WP_053009602.1">
    <property type="nucleotide sequence ID" value="NZ_CWJI01000004.1"/>
</dbReference>
<evidence type="ECO:0000256" key="3">
    <source>
        <dbReference type="ARBA" id="ARBA00023159"/>
    </source>
</evidence>
<evidence type="ECO:0000256" key="1">
    <source>
        <dbReference type="ARBA" id="ARBA00023015"/>
    </source>
</evidence>
<dbReference type="CDD" id="cd06170">
    <property type="entry name" value="LuxR_C_like"/>
    <property type="match status" value="1"/>
</dbReference>
<keyword evidence="4" id="KW-0804">Transcription</keyword>
<keyword evidence="3" id="KW-0010">Activator</keyword>
<reference evidence="7" key="1">
    <citation type="submission" date="2015-03" db="EMBL/GenBank/DDBJ databases">
        <authorList>
            <consortium name="Pathogen Informatics"/>
        </authorList>
    </citation>
    <scope>NUCLEOTIDE SEQUENCE [LARGE SCALE GENOMIC DNA]</scope>
    <source>
        <strain evidence="7">R148</strain>
    </source>
</reference>
<evidence type="ECO:0000313" key="6">
    <source>
        <dbReference type="EMBL" id="CRY55289.1"/>
    </source>
</evidence>
<dbReference type="AlphaFoldDB" id="A0A0H5LVV3"/>
<dbReference type="GO" id="GO:0003677">
    <property type="term" value="F:DNA binding"/>
    <property type="evidence" value="ECO:0007669"/>
    <property type="project" value="UniProtKB-KW"/>
</dbReference>
<dbReference type="InterPro" id="IPR000792">
    <property type="entry name" value="Tscrpt_reg_LuxR_C"/>
</dbReference>
<dbReference type="PROSITE" id="PS00622">
    <property type="entry name" value="HTH_LUXR_1"/>
    <property type="match status" value="1"/>
</dbReference>
<dbReference type="InterPro" id="IPR016032">
    <property type="entry name" value="Sig_transdc_resp-reg_C-effctor"/>
</dbReference>
<name>A0A0H5LVV3_YERIN</name>
<dbReference type="EMBL" id="CWJI01000004">
    <property type="protein sequence ID" value="CRY55289.1"/>
    <property type="molecule type" value="Genomic_DNA"/>
</dbReference>
<accession>A0A0H5LVV3</accession>
<keyword evidence="2" id="KW-0238">DNA-binding</keyword>
<keyword evidence="1" id="KW-0805">Transcription regulation</keyword>
<evidence type="ECO:0000259" key="5">
    <source>
        <dbReference type="PROSITE" id="PS50043"/>
    </source>
</evidence>
<sequence length="199" mass="23498">MKSVTIFSQHGLVRFYLKQLIERFSHENGHYVEIKVFHCLKELEGDLGKTKGEVIIADMDGLSKLDKFRFIKFSKLKRREVFIFTKDNPLSSDYIDLMAGSPSFIMNKSESQDYIEKSVYDFVFNHKLFMRKNNKKNESQENILTKRENDIFELMLAGLSNKEISKRLFISDKTVSVHKQNIHKKYQTKNLIELYLKVN</sequence>
<proteinExistence type="predicted"/>
<dbReference type="GO" id="GO:0006355">
    <property type="term" value="P:regulation of DNA-templated transcription"/>
    <property type="evidence" value="ECO:0007669"/>
    <property type="project" value="InterPro"/>
</dbReference>
<evidence type="ECO:0000313" key="7">
    <source>
        <dbReference type="Proteomes" id="UP000043316"/>
    </source>
</evidence>
<dbReference type="PANTHER" id="PTHR44688">
    <property type="entry name" value="DNA-BINDING TRANSCRIPTIONAL ACTIVATOR DEVR_DOSR"/>
    <property type="match status" value="1"/>
</dbReference>
<dbReference type="SMART" id="SM00421">
    <property type="entry name" value="HTH_LUXR"/>
    <property type="match status" value="1"/>
</dbReference>
<feature type="domain" description="HTH luxR-type" evidence="5">
    <location>
        <begin position="137"/>
        <end position="199"/>
    </location>
</feature>
<dbReference type="PROSITE" id="PS50043">
    <property type="entry name" value="HTH_LUXR_2"/>
    <property type="match status" value="1"/>
</dbReference>
<dbReference type="Pfam" id="PF00196">
    <property type="entry name" value="GerE"/>
    <property type="match status" value="1"/>
</dbReference>
<evidence type="ECO:0000256" key="2">
    <source>
        <dbReference type="ARBA" id="ARBA00023125"/>
    </source>
</evidence>
<dbReference type="Proteomes" id="UP000043316">
    <property type="component" value="Unassembled WGS sequence"/>
</dbReference>
<evidence type="ECO:0000256" key="4">
    <source>
        <dbReference type="ARBA" id="ARBA00023163"/>
    </source>
</evidence>
<dbReference type="PRINTS" id="PR00038">
    <property type="entry name" value="HTHLUXR"/>
</dbReference>